<evidence type="ECO:0000313" key="2">
    <source>
        <dbReference type="EMBL" id="GBN40683.1"/>
    </source>
</evidence>
<feature type="compositionally biased region" description="Polar residues" evidence="1">
    <location>
        <begin position="1"/>
        <end position="11"/>
    </location>
</feature>
<dbReference type="Proteomes" id="UP000499080">
    <property type="component" value="Unassembled WGS sequence"/>
</dbReference>
<gene>
    <name evidence="2" type="ORF">AVEN_213488_1</name>
</gene>
<feature type="region of interest" description="Disordered" evidence="1">
    <location>
        <begin position="1"/>
        <end position="51"/>
    </location>
</feature>
<feature type="compositionally biased region" description="Polar residues" evidence="1">
    <location>
        <begin position="24"/>
        <end position="35"/>
    </location>
</feature>
<dbReference type="AlphaFoldDB" id="A0A4Y2NPI7"/>
<proteinExistence type="predicted"/>
<evidence type="ECO:0000313" key="3">
    <source>
        <dbReference type="Proteomes" id="UP000499080"/>
    </source>
</evidence>
<protein>
    <submittedName>
        <fullName evidence="2">Uncharacterized protein</fullName>
    </submittedName>
</protein>
<reference evidence="2 3" key="1">
    <citation type="journal article" date="2019" name="Sci. Rep.">
        <title>Orb-weaving spider Araneus ventricosus genome elucidates the spidroin gene catalogue.</title>
        <authorList>
            <person name="Kono N."/>
            <person name="Nakamura H."/>
            <person name="Ohtoshi R."/>
            <person name="Moran D.A.P."/>
            <person name="Shinohara A."/>
            <person name="Yoshida Y."/>
            <person name="Fujiwara M."/>
            <person name="Mori M."/>
            <person name="Tomita M."/>
            <person name="Arakawa K."/>
        </authorList>
    </citation>
    <scope>NUCLEOTIDE SEQUENCE [LARGE SCALE GENOMIC DNA]</scope>
</reference>
<sequence>MAARNGPNTVEGQLKRKPNEVHSRQTGTTNSSCTVESARPVSLPGARSEDGRGFVSAFLKPSGESRIWKDRPQTSLEEVVVFRYYKVSHLVFVQPRSEMNRCLKETCSEHLCRKLLSSTFWSSSNGTL</sequence>
<keyword evidence="3" id="KW-1185">Reference proteome</keyword>
<comment type="caution">
    <text evidence="2">The sequence shown here is derived from an EMBL/GenBank/DDBJ whole genome shotgun (WGS) entry which is preliminary data.</text>
</comment>
<name>A0A4Y2NPI7_ARAVE</name>
<dbReference type="EMBL" id="BGPR01009541">
    <property type="protein sequence ID" value="GBN40683.1"/>
    <property type="molecule type" value="Genomic_DNA"/>
</dbReference>
<feature type="compositionally biased region" description="Basic and acidic residues" evidence="1">
    <location>
        <begin position="13"/>
        <end position="23"/>
    </location>
</feature>
<accession>A0A4Y2NPI7</accession>
<evidence type="ECO:0000256" key="1">
    <source>
        <dbReference type="SAM" id="MobiDB-lite"/>
    </source>
</evidence>
<organism evidence="2 3">
    <name type="scientific">Araneus ventricosus</name>
    <name type="common">Orbweaver spider</name>
    <name type="synonym">Epeira ventricosa</name>
    <dbReference type="NCBI Taxonomy" id="182803"/>
    <lineage>
        <taxon>Eukaryota</taxon>
        <taxon>Metazoa</taxon>
        <taxon>Ecdysozoa</taxon>
        <taxon>Arthropoda</taxon>
        <taxon>Chelicerata</taxon>
        <taxon>Arachnida</taxon>
        <taxon>Araneae</taxon>
        <taxon>Araneomorphae</taxon>
        <taxon>Entelegynae</taxon>
        <taxon>Araneoidea</taxon>
        <taxon>Araneidae</taxon>
        <taxon>Araneus</taxon>
    </lineage>
</organism>